<dbReference type="OrthoDB" id="9792792at2"/>
<keyword evidence="3 4" id="KW-0479">Metal-binding</keyword>
<proteinExistence type="inferred from homology"/>
<sequence length="259" mass="30174">MTIKNFITYLDSLYPNKNKEIWDPSGFSVKFNQSLKLTGVILAIDLTAEVVAEAIKENANLILTHHPFLFEKTKEAENIKAPYKQQLIKTLKQHKIFAYSMHTNYDCDLYGTSYQILRYLGLQDHFEYGSEKFTASAATVNLTFEELVQKLKTQLHLDHFRTNFPINNNHQKLSKIAVLSGSGYIGTINELHARGYDLIISSDFKWSDWINFDQIKAKILEIPHLDEQVFAWHMHEILKRKFPNLNVQVYDVKIPFYNL</sequence>
<dbReference type="KEGG" id="mcou:NCTC10179_00166"/>
<dbReference type="Pfam" id="PF01784">
    <property type="entry name" value="DUF34_NIF3"/>
    <property type="match status" value="1"/>
</dbReference>
<evidence type="ECO:0000256" key="2">
    <source>
        <dbReference type="ARBA" id="ARBA00022112"/>
    </source>
</evidence>
<feature type="binding site" evidence="4">
    <location>
        <position position="227"/>
    </location>
    <ligand>
        <name>a divalent metal cation</name>
        <dbReference type="ChEBI" id="CHEBI:60240"/>
        <label>1</label>
    </ligand>
</feature>
<feature type="binding site" evidence="4">
    <location>
        <position position="66"/>
    </location>
    <ligand>
        <name>a divalent metal cation</name>
        <dbReference type="ChEBI" id="CHEBI:60240"/>
        <label>1</label>
    </ligand>
</feature>
<dbReference type="Proteomes" id="UP000289497">
    <property type="component" value="Chromosome"/>
</dbReference>
<dbReference type="Gene3D" id="3.40.1390.30">
    <property type="entry name" value="NIF3 (NGG1p interacting factor 3)-like"/>
    <property type="match status" value="1"/>
</dbReference>
<evidence type="ECO:0000256" key="1">
    <source>
        <dbReference type="ARBA" id="ARBA00006964"/>
    </source>
</evidence>
<name>A0A449B622_9BACT</name>
<evidence type="ECO:0000313" key="5">
    <source>
        <dbReference type="EMBL" id="VEU76009.1"/>
    </source>
</evidence>
<dbReference type="InterPro" id="IPR002678">
    <property type="entry name" value="DUF34/NIF3"/>
</dbReference>
<dbReference type="FunFam" id="3.40.1390.30:FF:000001">
    <property type="entry name" value="GTP cyclohydrolase 1 type 2"/>
    <property type="match status" value="1"/>
</dbReference>
<dbReference type="PANTHER" id="PTHR13799">
    <property type="entry name" value="NGG1 INTERACTING FACTOR 3"/>
    <property type="match status" value="1"/>
</dbReference>
<reference evidence="5 6" key="1">
    <citation type="submission" date="2019-01" db="EMBL/GenBank/DDBJ databases">
        <authorList>
            <consortium name="Pathogen Informatics"/>
        </authorList>
    </citation>
    <scope>NUCLEOTIDE SEQUENCE [LARGE SCALE GENOMIC DNA]</scope>
    <source>
        <strain evidence="5 6">NCTC10179</strain>
    </source>
</reference>
<accession>A0A449B622</accession>
<feature type="binding site" evidence="4">
    <location>
        <position position="65"/>
    </location>
    <ligand>
        <name>a divalent metal cation</name>
        <dbReference type="ChEBI" id="CHEBI:60240"/>
        <label>1</label>
    </ligand>
</feature>
<evidence type="ECO:0000313" key="6">
    <source>
        <dbReference type="Proteomes" id="UP000289497"/>
    </source>
</evidence>
<feature type="binding site" evidence="4">
    <location>
        <position position="106"/>
    </location>
    <ligand>
        <name>a divalent metal cation</name>
        <dbReference type="ChEBI" id="CHEBI:60240"/>
        <label>1</label>
    </ligand>
</feature>
<organism evidence="5 6">
    <name type="scientific">Mycoplasmopsis columboralis</name>
    <dbReference type="NCBI Taxonomy" id="171282"/>
    <lineage>
        <taxon>Bacteria</taxon>
        <taxon>Bacillati</taxon>
        <taxon>Mycoplasmatota</taxon>
        <taxon>Mycoplasmoidales</taxon>
        <taxon>Metamycoplasmataceae</taxon>
        <taxon>Mycoplasmopsis</taxon>
    </lineage>
</organism>
<dbReference type="GO" id="GO:0046872">
    <property type="term" value="F:metal ion binding"/>
    <property type="evidence" value="ECO:0007669"/>
    <property type="project" value="UniProtKB-KW"/>
</dbReference>
<dbReference type="AlphaFoldDB" id="A0A449B622"/>
<dbReference type="RefSeq" id="WP_036434570.1">
    <property type="nucleotide sequence ID" value="NZ_LR215039.1"/>
</dbReference>
<dbReference type="PANTHER" id="PTHR13799:SF14">
    <property type="entry name" value="GTP CYCLOHYDROLASE 1 TYPE 2 HOMOLOG"/>
    <property type="match status" value="1"/>
</dbReference>
<dbReference type="EMBL" id="LR215039">
    <property type="protein sequence ID" value="VEU76009.1"/>
    <property type="molecule type" value="Genomic_DNA"/>
</dbReference>
<feature type="binding site" evidence="4">
    <location>
        <position position="224"/>
    </location>
    <ligand>
        <name>a divalent metal cation</name>
        <dbReference type="ChEBI" id="CHEBI:60240"/>
        <label>1</label>
    </ligand>
</feature>
<dbReference type="SUPFAM" id="SSF102705">
    <property type="entry name" value="NIF3 (NGG1p interacting factor 3)-like"/>
    <property type="match status" value="1"/>
</dbReference>
<comment type="similarity">
    <text evidence="1">Belongs to the GTP cyclohydrolase I type 2/NIF3 family.</text>
</comment>
<dbReference type="InterPro" id="IPR036069">
    <property type="entry name" value="DUF34/NIF3_sf"/>
</dbReference>
<keyword evidence="6" id="KW-1185">Reference proteome</keyword>
<protein>
    <recommendedName>
        <fullName evidence="2">GTP cyclohydrolase 1 type 2 homolog</fullName>
    </recommendedName>
</protein>
<evidence type="ECO:0000256" key="3">
    <source>
        <dbReference type="ARBA" id="ARBA00022723"/>
    </source>
</evidence>
<dbReference type="GO" id="GO:0005737">
    <property type="term" value="C:cytoplasm"/>
    <property type="evidence" value="ECO:0007669"/>
    <property type="project" value="TreeGrafter"/>
</dbReference>
<evidence type="ECO:0000256" key="4">
    <source>
        <dbReference type="PIRSR" id="PIRSR602678-1"/>
    </source>
</evidence>
<gene>
    <name evidence="5" type="ORF">NCTC10179_00166</name>
</gene>